<comment type="caution">
    <text evidence="1">The sequence shown here is derived from an EMBL/GenBank/DDBJ whole genome shotgun (WGS) entry which is preliminary data.</text>
</comment>
<dbReference type="AlphaFoldDB" id="A0A0F9J1J8"/>
<name>A0A0F9J1J8_9ZZZZ</name>
<reference evidence="1" key="1">
    <citation type="journal article" date="2015" name="Nature">
        <title>Complex archaea that bridge the gap between prokaryotes and eukaryotes.</title>
        <authorList>
            <person name="Spang A."/>
            <person name="Saw J.H."/>
            <person name="Jorgensen S.L."/>
            <person name="Zaremba-Niedzwiedzka K."/>
            <person name="Martijn J."/>
            <person name="Lind A.E."/>
            <person name="van Eijk R."/>
            <person name="Schleper C."/>
            <person name="Guy L."/>
            <person name="Ettema T.J."/>
        </authorList>
    </citation>
    <scope>NUCLEOTIDE SEQUENCE</scope>
</reference>
<protein>
    <recommendedName>
        <fullName evidence="2">PARP-type domain-containing protein</fullName>
    </recommendedName>
</protein>
<gene>
    <name evidence="1" type="ORF">LCGC14_1878280</name>
</gene>
<organism evidence="1">
    <name type="scientific">marine sediment metagenome</name>
    <dbReference type="NCBI Taxonomy" id="412755"/>
    <lineage>
        <taxon>unclassified sequences</taxon>
        <taxon>metagenomes</taxon>
        <taxon>ecological metagenomes</taxon>
    </lineage>
</organism>
<evidence type="ECO:0008006" key="2">
    <source>
        <dbReference type="Google" id="ProtNLM"/>
    </source>
</evidence>
<accession>A0A0F9J1J8</accession>
<proteinExistence type="predicted"/>
<evidence type="ECO:0000313" key="1">
    <source>
        <dbReference type="EMBL" id="KKL93082.1"/>
    </source>
</evidence>
<sequence length="142" mass="16487">MDIWITKCRRTSKCKHCAKQILNKDFMVMGKSWKRIHFGGEVVPKMFVTVYRWHLQCWVEQGVAAVKERGEKPETRGRRKIPMTDEVLAKRTSILRRRAAVLQRIRKEISGKNRMDKIIHLGGMLESLTEEIVPVGGVPSSW</sequence>
<dbReference type="EMBL" id="LAZR01019290">
    <property type="protein sequence ID" value="KKL93082.1"/>
    <property type="molecule type" value="Genomic_DNA"/>
</dbReference>